<feature type="non-terminal residue" evidence="2">
    <location>
        <position position="83"/>
    </location>
</feature>
<protein>
    <submittedName>
        <fullName evidence="2">Uncharacterized protein</fullName>
    </submittedName>
</protein>
<reference evidence="2" key="1">
    <citation type="submission" date="2020-11" db="EMBL/GenBank/DDBJ databases">
        <authorList>
            <person name="Tran Van P."/>
        </authorList>
    </citation>
    <scope>NUCLEOTIDE SEQUENCE</scope>
</reference>
<proteinExistence type="predicted"/>
<accession>A0A7R8WMG9</accession>
<feature type="region of interest" description="Disordered" evidence="1">
    <location>
        <begin position="60"/>
        <end position="83"/>
    </location>
</feature>
<feature type="compositionally biased region" description="Basic and acidic residues" evidence="1">
    <location>
        <begin position="63"/>
        <end position="83"/>
    </location>
</feature>
<evidence type="ECO:0000256" key="1">
    <source>
        <dbReference type="SAM" id="MobiDB-lite"/>
    </source>
</evidence>
<dbReference type="AlphaFoldDB" id="A0A7R8WMG9"/>
<dbReference type="EMBL" id="OB663837">
    <property type="protein sequence ID" value="CAD7231746.1"/>
    <property type="molecule type" value="Genomic_DNA"/>
</dbReference>
<dbReference type="OrthoDB" id="7851174at2759"/>
<evidence type="ECO:0000313" key="2">
    <source>
        <dbReference type="EMBL" id="CAD7231746.1"/>
    </source>
</evidence>
<name>A0A7R8WMG9_9CRUS</name>
<organism evidence="2">
    <name type="scientific">Cyprideis torosa</name>
    <dbReference type="NCBI Taxonomy" id="163714"/>
    <lineage>
        <taxon>Eukaryota</taxon>
        <taxon>Metazoa</taxon>
        <taxon>Ecdysozoa</taxon>
        <taxon>Arthropoda</taxon>
        <taxon>Crustacea</taxon>
        <taxon>Oligostraca</taxon>
        <taxon>Ostracoda</taxon>
        <taxon>Podocopa</taxon>
        <taxon>Podocopida</taxon>
        <taxon>Cytherocopina</taxon>
        <taxon>Cytheroidea</taxon>
        <taxon>Cytherideidae</taxon>
        <taxon>Cyprideis</taxon>
    </lineage>
</organism>
<gene>
    <name evidence="2" type="ORF">CTOB1V02_LOCUS9589</name>
</gene>
<sequence>MDVHKVNVNFLFTTSDPHSASSSSRLPILTQLLPLHDFRSSLSFFLFREGQASLQELKASRKRTQEYEVPRETPKKEILRNHQ</sequence>